<keyword evidence="1" id="KW-0812">Transmembrane</keyword>
<sequence>MEKRGGEDAESARGNNFCTGEGSEHIASVILGLGEMSYRMEDSRYSALLSASAHILTCLSIMSVALISLLGILLDALRDYSLVIGIAFLSVFAVLLASFVIALIAQFRFHYKELQSPAKIGEYTHSVESEFESKAEVARYYCNCLEESQESLKKRNHKISSLIEVATILLVIAVGILVVWALIIGSIVFSHLV</sequence>
<evidence type="ECO:0000256" key="1">
    <source>
        <dbReference type="SAM" id="Phobius"/>
    </source>
</evidence>
<evidence type="ECO:0000313" key="2">
    <source>
        <dbReference type="EMBL" id="MBC2888192.1"/>
    </source>
</evidence>
<reference evidence="2 3" key="1">
    <citation type="submission" date="2020-08" db="EMBL/GenBank/DDBJ databases">
        <authorList>
            <person name="Liu C."/>
            <person name="Sun Q."/>
        </authorList>
    </citation>
    <scope>NUCLEOTIDE SEQUENCE [LARGE SCALE GENOMIC DNA]</scope>
    <source>
        <strain evidence="2 3">N22</strain>
    </source>
</reference>
<keyword evidence="1" id="KW-1133">Transmembrane helix</keyword>
<dbReference type="RefSeq" id="WP_185904163.1">
    <property type="nucleotide sequence ID" value="NZ_JACMSE010000001.1"/>
</dbReference>
<proteinExistence type="predicted"/>
<evidence type="ECO:0000313" key="3">
    <source>
        <dbReference type="Proteomes" id="UP000587396"/>
    </source>
</evidence>
<keyword evidence="3" id="KW-1185">Reference proteome</keyword>
<comment type="caution">
    <text evidence="2">The sequence shown here is derived from an EMBL/GenBank/DDBJ whole genome shotgun (WGS) entry which is preliminary data.</text>
</comment>
<organism evidence="2 3">
    <name type="scientific">Gordonibacter massiliensis</name>
    <name type="common">ex Traore et al. 2017</name>
    <dbReference type="NCBI Taxonomy" id="1841863"/>
    <lineage>
        <taxon>Bacteria</taxon>
        <taxon>Bacillati</taxon>
        <taxon>Actinomycetota</taxon>
        <taxon>Coriobacteriia</taxon>
        <taxon>Eggerthellales</taxon>
        <taxon>Eggerthellaceae</taxon>
        <taxon>Gordonibacter</taxon>
    </lineage>
</organism>
<feature type="transmembrane region" description="Helical" evidence="1">
    <location>
        <begin position="162"/>
        <end position="189"/>
    </location>
</feature>
<dbReference type="AlphaFoldDB" id="A0A842J860"/>
<gene>
    <name evidence="2" type="ORF">H7313_02330</name>
</gene>
<keyword evidence="1" id="KW-0472">Membrane</keyword>
<name>A0A842J860_9ACTN</name>
<dbReference type="EMBL" id="JACMSE010000001">
    <property type="protein sequence ID" value="MBC2888192.1"/>
    <property type="molecule type" value="Genomic_DNA"/>
</dbReference>
<accession>A0A842J860</accession>
<feature type="transmembrane region" description="Helical" evidence="1">
    <location>
        <begin position="45"/>
        <end position="74"/>
    </location>
</feature>
<feature type="transmembrane region" description="Helical" evidence="1">
    <location>
        <begin position="80"/>
        <end position="105"/>
    </location>
</feature>
<protein>
    <submittedName>
        <fullName evidence="2">Uncharacterized protein</fullName>
    </submittedName>
</protein>
<dbReference type="Proteomes" id="UP000587396">
    <property type="component" value="Unassembled WGS sequence"/>
</dbReference>